<dbReference type="GO" id="GO:0003884">
    <property type="term" value="F:D-amino-acid oxidase activity"/>
    <property type="evidence" value="ECO:0007669"/>
    <property type="project" value="InterPro"/>
</dbReference>
<dbReference type="InterPro" id="IPR006076">
    <property type="entry name" value="FAD-dep_OxRdtase"/>
</dbReference>
<dbReference type="Gene3D" id="3.40.50.720">
    <property type="entry name" value="NAD(P)-binding Rossmann-like Domain"/>
    <property type="match status" value="1"/>
</dbReference>
<keyword evidence="10" id="KW-1185">Reference proteome</keyword>
<keyword evidence="3" id="KW-0285">Flavoprotein</keyword>
<accession>A0AAD4PV01</accession>
<evidence type="ECO:0000256" key="5">
    <source>
        <dbReference type="ARBA" id="ARBA00023002"/>
    </source>
</evidence>
<comment type="similarity">
    <text evidence="2">Belongs to the DAMOX/DASOX family.</text>
</comment>
<evidence type="ECO:0000256" key="6">
    <source>
        <dbReference type="PIRSR" id="PIRSR000189-1"/>
    </source>
</evidence>
<dbReference type="Gene3D" id="3.30.9.10">
    <property type="entry name" value="D-Amino Acid Oxidase, subunit A, domain 2"/>
    <property type="match status" value="1"/>
</dbReference>
<dbReference type="PROSITE" id="PS00677">
    <property type="entry name" value="DAO"/>
    <property type="match status" value="1"/>
</dbReference>
<feature type="binding site" evidence="6">
    <location>
        <position position="300"/>
    </location>
    <ligand>
        <name>D-dopa</name>
        <dbReference type="ChEBI" id="CHEBI:149689"/>
    </ligand>
</feature>
<reference evidence="9" key="1">
    <citation type="submission" date="2021-12" db="EMBL/GenBank/DDBJ databases">
        <title>Convergent genome expansion in fungi linked to evolution of root-endophyte symbiosis.</title>
        <authorList>
            <consortium name="DOE Joint Genome Institute"/>
            <person name="Ke Y.-H."/>
            <person name="Bonito G."/>
            <person name="Liao H.-L."/>
            <person name="Looney B."/>
            <person name="Rojas-Flechas A."/>
            <person name="Nash J."/>
            <person name="Hameed K."/>
            <person name="Schadt C."/>
            <person name="Martin F."/>
            <person name="Crous P.W."/>
            <person name="Miettinen O."/>
            <person name="Magnuson J.K."/>
            <person name="Labbe J."/>
            <person name="Jacobson D."/>
            <person name="Doktycz M.J."/>
            <person name="Veneault-Fourrey C."/>
            <person name="Kuo A."/>
            <person name="Mondo S."/>
            <person name="Calhoun S."/>
            <person name="Riley R."/>
            <person name="Ohm R."/>
            <person name="LaButti K."/>
            <person name="Andreopoulos B."/>
            <person name="Pangilinan J."/>
            <person name="Nolan M."/>
            <person name="Tritt A."/>
            <person name="Clum A."/>
            <person name="Lipzen A."/>
            <person name="Daum C."/>
            <person name="Barry K."/>
            <person name="Grigoriev I.V."/>
            <person name="Vilgalys R."/>
        </authorList>
    </citation>
    <scope>NUCLEOTIDE SEQUENCE</scope>
    <source>
        <strain evidence="9">PMI_201</strain>
    </source>
</reference>
<dbReference type="GO" id="GO:0071949">
    <property type="term" value="F:FAD binding"/>
    <property type="evidence" value="ECO:0007669"/>
    <property type="project" value="InterPro"/>
</dbReference>
<dbReference type="InterPro" id="IPR023209">
    <property type="entry name" value="DAO"/>
</dbReference>
<dbReference type="Pfam" id="PF01266">
    <property type="entry name" value="DAO"/>
    <property type="match status" value="1"/>
</dbReference>
<keyword evidence="7" id="KW-0732">Signal</keyword>
<dbReference type="Proteomes" id="UP001201262">
    <property type="component" value="Unassembled WGS sequence"/>
</dbReference>
<gene>
    <name evidence="9" type="ORF">BGW36DRAFT_439986</name>
</gene>
<evidence type="ECO:0000313" key="9">
    <source>
        <dbReference type="EMBL" id="KAH8690699.1"/>
    </source>
</evidence>
<evidence type="ECO:0000313" key="10">
    <source>
        <dbReference type="Proteomes" id="UP001201262"/>
    </source>
</evidence>
<feature type="binding site" evidence="6">
    <location>
        <position position="327"/>
    </location>
    <ligand>
        <name>D-dopa</name>
        <dbReference type="ChEBI" id="CHEBI:149689"/>
    </ligand>
</feature>
<dbReference type="EMBL" id="JAJTJA010000013">
    <property type="protein sequence ID" value="KAH8690699.1"/>
    <property type="molecule type" value="Genomic_DNA"/>
</dbReference>
<sequence length="354" mass="39699">MAPSMSVVVFGAGVIGLTTAVELLRQHPTASITVVAKHLPGDQSSNDYCSSWAGANWISYDDKLGAQTDYEYVAFQRFLTIAANFARQSGVKRFPLRLVYDEDDIKKHGTEQIQQKWYEDLVGGVTEVPKEELPAWASFGLDLTTFMINPSIYLAWLQSHLLEAGVMFLRRSYKHIDQVFEDFSNAFAIFNCTGLGARTLGGIEDKRVYPIKGQTLLLSEPKIPLSRMYMHKINNDEFTHIFPRPLGGGIIVGGIRLHHDYNDQPDMDLAKRIKRRACELCPELGNPNELTVIRHNVGFRPSRKGGARIEKEQRHGKWLIHNYGAGGTGYQASWGMAQHAVDLLPKDVANRANL</sequence>
<evidence type="ECO:0000259" key="8">
    <source>
        <dbReference type="Pfam" id="PF01266"/>
    </source>
</evidence>
<protein>
    <submittedName>
        <fullName evidence="9">D-amino acid oxidase</fullName>
    </submittedName>
</protein>
<evidence type="ECO:0000256" key="4">
    <source>
        <dbReference type="ARBA" id="ARBA00022827"/>
    </source>
</evidence>
<evidence type="ECO:0000256" key="2">
    <source>
        <dbReference type="ARBA" id="ARBA00006730"/>
    </source>
</evidence>
<dbReference type="PANTHER" id="PTHR11530:SF16">
    <property type="entry name" value="D-AMINO ACID OXIDASE (AFU_ORTHOLOGUE AFUA_5G11290)"/>
    <property type="match status" value="1"/>
</dbReference>
<evidence type="ECO:0000256" key="7">
    <source>
        <dbReference type="SAM" id="SignalP"/>
    </source>
</evidence>
<dbReference type="PANTHER" id="PTHR11530">
    <property type="entry name" value="D-AMINO ACID OXIDASE"/>
    <property type="match status" value="1"/>
</dbReference>
<proteinExistence type="inferred from homology"/>
<dbReference type="AlphaFoldDB" id="A0AAD4PV01"/>
<feature type="domain" description="FAD dependent oxidoreductase" evidence="8">
    <location>
        <begin position="7"/>
        <end position="343"/>
    </location>
</feature>
<comment type="caution">
    <text evidence="9">The sequence shown here is derived from an EMBL/GenBank/DDBJ whole genome shotgun (WGS) entry which is preliminary data.</text>
</comment>
<feature type="chain" id="PRO_5042002968" evidence="7">
    <location>
        <begin position="21"/>
        <end position="354"/>
    </location>
</feature>
<comment type="cofactor">
    <cofactor evidence="1 6">
        <name>FAD</name>
        <dbReference type="ChEBI" id="CHEBI:57692"/>
    </cofactor>
</comment>
<organism evidence="9 10">
    <name type="scientific">Talaromyces proteolyticus</name>
    <dbReference type="NCBI Taxonomy" id="1131652"/>
    <lineage>
        <taxon>Eukaryota</taxon>
        <taxon>Fungi</taxon>
        <taxon>Dikarya</taxon>
        <taxon>Ascomycota</taxon>
        <taxon>Pezizomycotina</taxon>
        <taxon>Eurotiomycetes</taxon>
        <taxon>Eurotiomycetidae</taxon>
        <taxon>Eurotiales</taxon>
        <taxon>Trichocomaceae</taxon>
        <taxon>Talaromyces</taxon>
        <taxon>Talaromyces sect. Bacilispori</taxon>
    </lineage>
</organism>
<dbReference type="RefSeq" id="XP_046066895.1">
    <property type="nucleotide sequence ID" value="XM_046221520.1"/>
</dbReference>
<dbReference type="GO" id="GO:0019478">
    <property type="term" value="P:D-amino acid catabolic process"/>
    <property type="evidence" value="ECO:0007669"/>
    <property type="project" value="TreeGrafter"/>
</dbReference>
<dbReference type="PIRSF" id="PIRSF000189">
    <property type="entry name" value="D-aa_oxidase"/>
    <property type="match status" value="1"/>
</dbReference>
<keyword evidence="5" id="KW-0560">Oxidoreductase</keyword>
<evidence type="ECO:0000256" key="3">
    <source>
        <dbReference type="ARBA" id="ARBA00022630"/>
    </source>
</evidence>
<dbReference type="SUPFAM" id="SSF54373">
    <property type="entry name" value="FAD-linked reductases, C-terminal domain"/>
    <property type="match status" value="1"/>
</dbReference>
<dbReference type="GeneID" id="70251807"/>
<dbReference type="GO" id="GO:0005737">
    <property type="term" value="C:cytoplasm"/>
    <property type="evidence" value="ECO:0007669"/>
    <property type="project" value="TreeGrafter"/>
</dbReference>
<name>A0AAD4PV01_9EURO</name>
<feature type="binding site" evidence="6">
    <location>
        <position position="193"/>
    </location>
    <ligand>
        <name>FAD</name>
        <dbReference type="ChEBI" id="CHEBI:57692"/>
    </ligand>
</feature>
<feature type="signal peptide" evidence="7">
    <location>
        <begin position="1"/>
        <end position="20"/>
    </location>
</feature>
<keyword evidence="4 6" id="KW-0274">FAD</keyword>
<evidence type="ECO:0000256" key="1">
    <source>
        <dbReference type="ARBA" id="ARBA00001974"/>
    </source>
</evidence>
<dbReference type="SUPFAM" id="SSF51971">
    <property type="entry name" value="Nucleotide-binding domain"/>
    <property type="match status" value="1"/>
</dbReference>
<dbReference type="InterPro" id="IPR006181">
    <property type="entry name" value="D-amino_acid_oxidase_CS"/>
</dbReference>